<keyword evidence="3" id="KW-1185">Reference proteome</keyword>
<sequence length="75" mass="8023">MNRKKTIQHLVCTFEENIRNLSDKKLERLAGGKLKINLIQPVGKEAGGYGIPTNPAAPSPPPLPRGPKGPKAGRG</sequence>
<evidence type="ECO:0000256" key="1">
    <source>
        <dbReference type="SAM" id="MobiDB-lite"/>
    </source>
</evidence>
<dbReference type="Proteomes" id="UP000054908">
    <property type="component" value="Unassembled WGS sequence"/>
</dbReference>
<protein>
    <submittedName>
        <fullName evidence="2">Uncharacterized protein</fullName>
    </submittedName>
</protein>
<accession>A0A0W0VXD1</accession>
<dbReference type="AlphaFoldDB" id="A0A0W0VXD1"/>
<dbReference type="EMBL" id="LNYL01000050">
    <property type="protein sequence ID" value="KTD24675.1"/>
    <property type="molecule type" value="Genomic_DNA"/>
</dbReference>
<dbReference type="RefSeq" id="WP_058453438.1">
    <property type="nucleotide sequence ID" value="NZ_CAAAIB010000019.1"/>
</dbReference>
<reference evidence="2 3" key="1">
    <citation type="submission" date="2015-11" db="EMBL/GenBank/DDBJ databases">
        <title>Genomic analysis of 38 Legionella species identifies large and diverse effector repertoires.</title>
        <authorList>
            <person name="Burstein D."/>
            <person name="Amaro F."/>
            <person name="Zusman T."/>
            <person name="Lifshitz Z."/>
            <person name="Cohen O."/>
            <person name="Gilbert J.A."/>
            <person name="Pupko T."/>
            <person name="Shuman H.A."/>
            <person name="Segal G."/>
        </authorList>
    </citation>
    <scope>NUCLEOTIDE SEQUENCE [LARGE SCALE GENOMIC DNA]</scope>
    <source>
        <strain evidence="2 3">PX-1-G2-E2</strain>
    </source>
</reference>
<name>A0A0W0VXD1_9GAMM</name>
<dbReference type="PATRIC" id="fig|466.6.peg.2950"/>
<feature type="compositionally biased region" description="Pro residues" evidence="1">
    <location>
        <begin position="55"/>
        <end position="67"/>
    </location>
</feature>
<gene>
    <name evidence="2" type="ORF">Lmac_2762</name>
</gene>
<proteinExistence type="predicted"/>
<comment type="caution">
    <text evidence="2">The sequence shown here is derived from an EMBL/GenBank/DDBJ whole genome shotgun (WGS) entry which is preliminary data.</text>
</comment>
<feature type="region of interest" description="Disordered" evidence="1">
    <location>
        <begin position="45"/>
        <end position="75"/>
    </location>
</feature>
<dbReference type="OrthoDB" id="5653869at2"/>
<evidence type="ECO:0000313" key="3">
    <source>
        <dbReference type="Proteomes" id="UP000054908"/>
    </source>
</evidence>
<organism evidence="2 3">
    <name type="scientific">Legionella maceachernii</name>
    <dbReference type="NCBI Taxonomy" id="466"/>
    <lineage>
        <taxon>Bacteria</taxon>
        <taxon>Pseudomonadati</taxon>
        <taxon>Pseudomonadota</taxon>
        <taxon>Gammaproteobacteria</taxon>
        <taxon>Legionellales</taxon>
        <taxon>Legionellaceae</taxon>
        <taxon>Legionella</taxon>
    </lineage>
</organism>
<evidence type="ECO:0000313" key="2">
    <source>
        <dbReference type="EMBL" id="KTD24675.1"/>
    </source>
</evidence>